<dbReference type="AlphaFoldDB" id="A0A1E1X6W3"/>
<dbReference type="GO" id="GO:0043176">
    <property type="term" value="F:amine binding"/>
    <property type="evidence" value="ECO:0007669"/>
    <property type="project" value="InterPro"/>
</dbReference>
<dbReference type="Gene3D" id="2.40.128.20">
    <property type="match status" value="1"/>
</dbReference>
<accession>A0A1E1X6W3</accession>
<evidence type="ECO:0000256" key="1">
    <source>
        <dbReference type="SAM" id="SignalP"/>
    </source>
</evidence>
<dbReference type="Pfam" id="PF02098">
    <property type="entry name" value="His_binding"/>
    <property type="match status" value="1"/>
</dbReference>
<dbReference type="EMBL" id="GFAC01004181">
    <property type="protein sequence ID" value="JAT95007.1"/>
    <property type="molecule type" value="mRNA"/>
</dbReference>
<dbReference type="InterPro" id="IPR002970">
    <property type="entry name" value="Tick_his-bd"/>
</dbReference>
<name>A0A1E1X6W3_9ACAR</name>
<dbReference type="GO" id="GO:0030682">
    <property type="term" value="P:symbiont-mediated perturbation of host defenses"/>
    <property type="evidence" value="ECO:0007669"/>
    <property type="project" value="InterPro"/>
</dbReference>
<feature type="chain" id="PRO_5009116041" evidence="1">
    <location>
        <begin position="24"/>
        <end position="213"/>
    </location>
</feature>
<protein>
    <submittedName>
        <fullName evidence="2">Putative lipocalin-2 1 lipocalin</fullName>
    </submittedName>
</protein>
<sequence length="213" mass="24199">MQFYLMTAIGCIIVTFLLPLGQPHENVRIDSNSNNLTNQDIFMAFNISRVHWLFGFNYKSPHTEGKSCVFFDIEQLSKEGMNYSSNFEKNGTSGKIEYTGTFCSTNIREGVERPYFEALFATLRNGSWPMYYTLEFSDNNGCSVFNVENITNSVQDTKLNVTKGCMVLLSNSVETRDMSSNCTAFYRNSCGENIIDQVFQNSCRISTQLHTSN</sequence>
<dbReference type="InterPro" id="IPR012674">
    <property type="entry name" value="Calycin"/>
</dbReference>
<evidence type="ECO:0000313" key="2">
    <source>
        <dbReference type="EMBL" id="JAT95007.1"/>
    </source>
</evidence>
<organism evidence="2">
    <name type="scientific">Amblyomma aureolatum</name>
    <dbReference type="NCBI Taxonomy" id="187763"/>
    <lineage>
        <taxon>Eukaryota</taxon>
        <taxon>Metazoa</taxon>
        <taxon>Ecdysozoa</taxon>
        <taxon>Arthropoda</taxon>
        <taxon>Chelicerata</taxon>
        <taxon>Arachnida</taxon>
        <taxon>Acari</taxon>
        <taxon>Parasitiformes</taxon>
        <taxon>Ixodida</taxon>
        <taxon>Ixodoidea</taxon>
        <taxon>Ixodidae</taxon>
        <taxon>Amblyomminae</taxon>
        <taxon>Amblyomma</taxon>
    </lineage>
</organism>
<keyword evidence="1" id="KW-0732">Signal</keyword>
<reference evidence="2" key="1">
    <citation type="journal article" date="2017" name="Front. Cell. Infect. Microbiol.">
        <title>The Distinct Transcriptional Response of the Midgut of Amblyomma sculptum and Amblyomma aureolatum Ticks to Rickettsia rickettsii Correlates to Their Differences in Susceptibility to Infection.</title>
        <authorList>
            <person name="Martins L.A."/>
            <person name="Galletti M.F.B.M."/>
            <person name="Ribeiro J.M."/>
            <person name="Fujita A."/>
            <person name="Costa F.B."/>
            <person name="Labruna M.B."/>
            <person name="Daffre S."/>
            <person name="Fogaca A.C."/>
        </authorList>
    </citation>
    <scope>NUCLEOTIDE SEQUENCE</scope>
</reference>
<proteinExistence type="evidence at transcript level"/>
<feature type="signal peptide" evidence="1">
    <location>
        <begin position="1"/>
        <end position="23"/>
    </location>
</feature>